<feature type="transmembrane region" description="Helical" evidence="8">
    <location>
        <begin position="1751"/>
        <end position="1772"/>
    </location>
</feature>
<dbReference type="Pfam" id="PF01825">
    <property type="entry name" value="GPS"/>
    <property type="match status" value="1"/>
</dbReference>
<keyword evidence="6" id="KW-1015">Disulfide bond</keyword>
<dbReference type="OrthoDB" id="6130531at2759"/>
<name>A0A913Z7C4_PATMI</name>
<evidence type="ECO:0000256" key="3">
    <source>
        <dbReference type="ARBA" id="ARBA00022737"/>
    </source>
</evidence>
<dbReference type="GO" id="GO:0004930">
    <property type="term" value="F:G protein-coupled receptor activity"/>
    <property type="evidence" value="ECO:0007669"/>
    <property type="project" value="InterPro"/>
</dbReference>
<organism evidence="14 15">
    <name type="scientific">Patiria miniata</name>
    <name type="common">Bat star</name>
    <name type="synonym">Asterina miniata</name>
    <dbReference type="NCBI Taxonomy" id="46514"/>
    <lineage>
        <taxon>Eukaryota</taxon>
        <taxon>Metazoa</taxon>
        <taxon>Echinodermata</taxon>
        <taxon>Eleutherozoa</taxon>
        <taxon>Asterozoa</taxon>
        <taxon>Asteroidea</taxon>
        <taxon>Valvatacea</taxon>
        <taxon>Valvatida</taxon>
        <taxon>Asterinidae</taxon>
        <taxon>Patiria</taxon>
    </lineage>
</organism>
<evidence type="ECO:0000259" key="12">
    <source>
        <dbReference type="PROSITE" id="PS50825"/>
    </source>
</evidence>
<feature type="signal peptide" evidence="9">
    <location>
        <begin position="1"/>
        <end position="21"/>
    </location>
</feature>
<evidence type="ECO:0000313" key="14">
    <source>
        <dbReference type="EnsemblMetazoa" id="XP_038047594.1"/>
    </source>
</evidence>
<evidence type="ECO:0000259" key="11">
    <source>
        <dbReference type="PROSITE" id="PS50261"/>
    </source>
</evidence>
<dbReference type="InterPro" id="IPR036116">
    <property type="entry name" value="FN3_sf"/>
</dbReference>
<dbReference type="InterPro" id="IPR046338">
    <property type="entry name" value="GAIN_dom_sf"/>
</dbReference>
<accession>A0A913Z7C4</accession>
<dbReference type="RefSeq" id="XP_038047594.1">
    <property type="nucleotide sequence ID" value="XM_038191666.1"/>
</dbReference>
<feature type="domain" description="Fibronectin type-III" evidence="13">
    <location>
        <begin position="391"/>
        <end position="493"/>
    </location>
</feature>
<evidence type="ECO:0000256" key="9">
    <source>
        <dbReference type="SAM" id="SignalP"/>
    </source>
</evidence>
<dbReference type="Pfam" id="PF02494">
    <property type="entry name" value="HYR"/>
    <property type="match status" value="4"/>
</dbReference>
<feature type="transmembrane region" description="Helical" evidence="8">
    <location>
        <begin position="1704"/>
        <end position="1730"/>
    </location>
</feature>
<feature type="chain" id="PRO_5037248677" evidence="9">
    <location>
        <begin position="22"/>
        <end position="1873"/>
    </location>
</feature>
<keyword evidence="4 8" id="KW-1133">Transmembrane helix</keyword>
<dbReference type="PROSITE" id="PS50853">
    <property type="entry name" value="FN3"/>
    <property type="match status" value="2"/>
</dbReference>
<proteinExistence type="predicted"/>
<dbReference type="OMA" id="PAIFTFY"/>
<dbReference type="InterPro" id="IPR000203">
    <property type="entry name" value="GPS"/>
</dbReference>
<evidence type="ECO:0000259" key="10">
    <source>
        <dbReference type="PROSITE" id="PS50221"/>
    </source>
</evidence>
<dbReference type="Gene3D" id="2.60.220.50">
    <property type="match status" value="1"/>
</dbReference>
<dbReference type="PANTHER" id="PTHR24273:SF32">
    <property type="entry name" value="HYALIN"/>
    <property type="match status" value="1"/>
</dbReference>
<dbReference type="PROSITE" id="PS50261">
    <property type="entry name" value="G_PROTEIN_RECEP_F2_4"/>
    <property type="match status" value="1"/>
</dbReference>
<dbReference type="InterPro" id="IPR000832">
    <property type="entry name" value="GPCR_2_secretin-like"/>
</dbReference>
<dbReference type="GO" id="GO:0016020">
    <property type="term" value="C:membrane"/>
    <property type="evidence" value="ECO:0007669"/>
    <property type="project" value="UniProtKB-SubCell"/>
</dbReference>
<keyword evidence="3" id="KW-0677">Repeat</keyword>
<feature type="domain" description="HYR" evidence="12">
    <location>
        <begin position="751"/>
        <end position="836"/>
    </location>
</feature>
<dbReference type="Gene3D" id="2.60.40.10">
    <property type="entry name" value="Immunoglobulins"/>
    <property type="match status" value="3"/>
</dbReference>
<keyword evidence="5 8" id="KW-0472">Membrane</keyword>
<dbReference type="GeneID" id="119721587"/>
<evidence type="ECO:0000256" key="6">
    <source>
        <dbReference type="ARBA" id="ARBA00023157"/>
    </source>
</evidence>
<dbReference type="Gene3D" id="1.20.1070.10">
    <property type="entry name" value="Rhodopsin 7-helix transmembrane proteins"/>
    <property type="match status" value="1"/>
</dbReference>
<feature type="transmembrane region" description="Helical" evidence="8">
    <location>
        <begin position="1591"/>
        <end position="1610"/>
    </location>
</feature>
<feature type="transmembrane region" description="Helical" evidence="8">
    <location>
        <begin position="1529"/>
        <end position="1553"/>
    </location>
</feature>
<evidence type="ECO:0000256" key="1">
    <source>
        <dbReference type="ARBA" id="ARBA00004141"/>
    </source>
</evidence>
<dbReference type="SUPFAM" id="SSF49265">
    <property type="entry name" value="Fibronectin type III"/>
    <property type="match status" value="4"/>
</dbReference>
<dbReference type="PROSITE" id="PS50221">
    <property type="entry name" value="GAIN_B"/>
    <property type="match status" value="1"/>
</dbReference>
<dbReference type="EnsemblMetazoa" id="XM_038191666.1">
    <property type="protein sequence ID" value="XP_038047594.1"/>
    <property type="gene ID" value="LOC119721587"/>
</dbReference>
<feature type="domain" description="HYR" evidence="12">
    <location>
        <begin position="922"/>
        <end position="1006"/>
    </location>
</feature>
<evidence type="ECO:0000256" key="8">
    <source>
        <dbReference type="SAM" id="Phobius"/>
    </source>
</evidence>
<dbReference type="SMART" id="SM00060">
    <property type="entry name" value="FN3"/>
    <property type="match status" value="5"/>
</dbReference>
<dbReference type="PROSITE" id="PS50825">
    <property type="entry name" value="HYR"/>
    <property type="match status" value="4"/>
</dbReference>
<dbReference type="InterPro" id="IPR003410">
    <property type="entry name" value="HYR_dom"/>
</dbReference>
<dbReference type="CDD" id="cd00063">
    <property type="entry name" value="FN3"/>
    <property type="match status" value="2"/>
</dbReference>
<keyword evidence="9" id="KW-0732">Signal</keyword>
<evidence type="ECO:0000256" key="4">
    <source>
        <dbReference type="ARBA" id="ARBA00022989"/>
    </source>
</evidence>
<dbReference type="GO" id="GO:0007166">
    <property type="term" value="P:cell surface receptor signaling pathway"/>
    <property type="evidence" value="ECO:0007669"/>
    <property type="project" value="InterPro"/>
</dbReference>
<feature type="region of interest" description="Disordered" evidence="7">
    <location>
        <begin position="1012"/>
        <end position="1135"/>
    </location>
</feature>
<feature type="transmembrane region" description="Helical" evidence="8">
    <location>
        <begin position="1622"/>
        <end position="1641"/>
    </location>
</feature>
<dbReference type="InterPro" id="IPR003961">
    <property type="entry name" value="FN3_dom"/>
</dbReference>
<dbReference type="InterPro" id="IPR057244">
    <property type="entry name" value="GAIN_B"/>
</dbReference>
<evidence type="ECO:0000256" key="5">
    <source>
        <dbReference type="ARBA" id="ARBA00023136"/>
    </source>
</evidence>
<keyword evidence="15" id="KW-1185">Reference proteome</keyword>
<evidence type="ECO:0000256" key="2">
    <source>
        <dbReference type="ARBA" id="ARBA00022692"/>
    </source>
</evidence>
<keyword evidence="2 8" id="KW-0812">Transmembrane</keyword>
<feature type="domain" description="Fibronectin type-III" evidence="13">
    <location>
        <begin position="27"/>
        <end position="110"/>
    </location>
</feature>
<feature type="domain" description="HYR" evidence="12">
    <location>
        <begin position="838"/>
        <end position="921"/>
    </location>
</feature>
<dbReference type="Proteomes" id="UP000887568">
    <property type="component" value="Unplaced"/>
</dbReference>
<comment type="subcellular location">
    <subcellularLocation>
        <location evidence="1">Membrane</location>
        <topology evidence="1">Multi-pass membrane protein</topology>
    </subcellularLocation>
</comment>
<evidence type="ECO:0000313" key="15">
    <source>
        <dbReference type="Proteomes" id="UP000887568"/>
    </source>
</evidence>
<dbReference type="Pfam" id="PF00002">
    <property type="entry name" value="7tm_2"/>
    <property type="match status" value="1"/>
</dbReference>
<sequence>MELRVLHPLIFLVGVARITDCQTPTLPPTNVQVQFTGPKSFIVAWDPPPHPVTGYVLAYSGGNVQIDGHLTNTEVVSEHTLDPARFSMGLYSQTSAGFSTTESFAILHPGDTRIPPTPSGVRNLILPNTLELEWTTPTRGEFEFYRLLFSKNGRDQLAVDLPPTATSYSIYEISGEFYTRLYCIRNGITSEVGEWQERTRTVKAPSPPRDVYIQQTDDLSFTIAWTPPDDDIDGYVLMYSPNDVLPETKLLLNTSMTYMHVVCEVPITSQFRIGFVSVRGQLHSDPGHVQLLLPGHHKLPPIPVVTQRLLTPSTARLELSPAPDRLDFDRYQMTVNRTGVLLSMPLNKDATGYMVDDLTPGEEATVRIITVRNGIKSDPLVIRVPDPQVTKPSSPTFLRRLNLDGSSILLNWGTPSPPFDHYYLDVRRDNARSASDQTQWSVRLNKTTTNFLLSDRKRRERYKFTLYSVLGDYEAFSNGVESHAAPRAPTQSGVRLGAVTLHAIQVAWEPVLNASEYRLSLVSDSGESRSVSVPVVDGAVAPRVLEQVFLGLEEAMGYWVVLDAVIAGKAMAVGWLQTQTASSQGNIRLVSYPPSTVEAVWPAHPGASGYIVSVISSSGDDVRDIPITDSLITVYDVRTEAPYEIGIRAVVDGEEVGVGGVTHVIARDTKPPIIISCPTDITKTIPLASGGVNVYWMQPEAMDDSGLSPLTRSSREPGDHFQTGTEVVSYVFIDPSENRAHCNFTVTVSEVDSEPPMISGCPPNITTPVYSHLLNDGLAVDWTEPDVLDNSGHIQSAKATHKPGSKFKPGSTVVTYRYTDPSNNVATCSFSVTVQLLEDLVPPTIMSCPSDMHETIRLGVSGVLVTWAVPQATDDIGPVRLLGGSHEPESVFHVGRTPVSYIFADMAGNRATCNFTVTVEAIDDELPVILRCPSDINKTTPGNATSGVIVKWNRPKVRDNSNLPVTWTTTHRSNSAFPAGQTNVTYTFTDASNNTATCEFVVTILEAPSTTTQIPSTTTMPTTTTPIPTTTTPIPATTTPIPTTTTPIPTTTTPIPTTTTPIPTTTTPIPTTTTMPITTTQIPTTTTPIPTTTTTPILTTTIPTTTTQIPTTTPVPTTTTQLPTTTPIPATTTEIPTTPIATTVPTTDLATTHEHTTPSDVATTTLHGLTSPRVVDLTTTAYLGTTVAARVTIGNIPIAITAGEYGICDCYVDAINLAYMSDCDMPTNCDADKLLANLTDVAVNSQNVESFTGALRVISTAHGTISAEGIESYTTILEHISVVGSTSSNVATNVIESVDNMLNVPQEEFHKAQERSLANTRILRSLDFHLLYAHRGGENFVSTESNLAAWTVSVPRNSSVTYTVRTGGASTHFSGEGETVDEVQTSEYDDVVVSISLPTEVFWYDSARGTASSSYPAIFTFYNDTKLFQPEEEVDINSAVIAASVAGVMREIYLHNDSAIITLKPWQEYHGRESECVFWNRSLAEGDGAWSTNGCHLAHTLASGHIVCSCNHLTHFALRLTPKVFMIDIIVFAGCVLSIGMLTAATMISMCIWKNSRSQAGTTTLVHSSAWVGIEPWSQWRKARAKIPQRTVINLCIALLFLSGLFLGGIDQIKLADGIGCTVIAALLHYFLLVALSWTAVESLNLFWQVVLERDEFLNRSIVRVTVGCWGVPLLFVAYSRVIIYLVTDSWTENSKFCFLNPGIALYSGVVSPIVLLLVFHLYIICMMLRKRLCNRFGSSDRQVMHAVRRCKLTLALSVLVALESAACYGMLLHVDSVLYRAVFSVIAFCLGAVLLAGVYCLGRKDLLDKDCGFCCRITIGRTSAYHVQKKMVGKKLCRNNGGPRSKSPSTFRATRFTRVGTFRAPIWKGEDV</sequence>
<evidence type="ECO:0000256" key="7">
    <source>
        <dbReference type="SAM" id="MobiDB-lite"/>
    </source>
</evidence>
<reference evidence="14" key="1">
    <citation type="submission" date="2022-11" db="UniProtKB">
        <authorList>
            <consortium name="EnsemblMetazoa"/>
        </authorList>
    </citation>
    <scope>IDENTIFICATION</scope>
</reference>
<dbReference type="InterPro" id="IPR017981">
    <property type="entry name" value="GPCR_2-like_7TM"/>
</dbReference>
<feature type="transmembrane region" description="Helical" evidence="8">
    <location>
        <begin position="1778"/>
        <end position="1802"/>
    </location>
</feature>
<dbReference type="PANTHER" id="PTHR24273">
    <property type="entry name" value="FI04643P-RELATED"/>
    <property type="match status" value="1"/>
</dbReference>
<dbReference type="InterPro" id="IPR013783">
    <property type="entry name" value="Ig-like_fold"/>
</dbReference>
<feature type="domain" description="G-protein coupled receptors family 2 profile 2" evidence="11">
    <location>
        <begin position="1527"/>
        <end position="1804"/>
    </location>
</feature>
<feature type="domain" description="HYR" evidence="12">
    <location>
        <begin position="667"/>
        <end position="750"/>
    </location>
</feature>
<feature type="domain" description="GAIN-B" evidence="10">
    <location>
        <begin position="1369"/>
        <end position="1526"/>
    </location>
</feature>
<feature type="transmembrane region" description="Helical" evidence="8">
    <location>
        <begin position="1662"/>
        <end position="1684"/>
    </location>
</feature>
<dbReference type="SMART" id="SM00303">
    <property type="entry name" value="GPS"/>
    <property type="match status" value="1"/>
</dbReference>
<evidence type="ECO:0000259" key="13">
    <source>
        <dbReference type="PROSITE" id="PS50853"/>
    </source>
</evidence>
<protein>
    <submittedName>
        <fullName evidence="14">Uncharacterized protein</fullName>
    </submittedName>
</protein>